<feature type="transmembrane region" description="Helical" evidence="2">
    <location>
        <begin position="21"/>
        <end position="44"/>
    </location>
</feature>
<dbReference type="EMBL" id="MK411820">
    <property type="protein sequence ID" value="QBG78719.1"/>
    <property type="molecule type" value="Genomic_DNA"/>
</dbReference>
<gene>
    <name evidence="3" type="ORF">vBAbaSD0_25</name>
</gene>
<evidence type="ECO:0000256" key="1">
    <source>
        <dbReference type="SAM" id="MobiDB-lite"/>
    </source>
</evidence>
<sequence length="90" mass="10578">MTQDDIERMADRLAKANRRYFYVYVAGNILIVTIWFCITSYNLYTYKKESDELLERIRQIHTVEYKDEHYESDNGRHEQQGTSSGSTSGG</sequence>
<protein>
    <submittedName>
        <fullName evidence="3">Uncharacterized protein</fullName>
    </submittedName>
</protein>
<evidence type="ECO:0000313" key="4">
    <source>
        <dbReference type="Proteomes" id="UP000291908"/>
    </source>
</evidence>
<keyword evidence="2" id="KW-0472">Membrane</keyword>
<name>A0A481S231_9CAUD</name>
<feature type="compositionally biased region" description="Low complexity" evidence="1">
    <location>
        <begin position="81"/>
        <end position="90"/>
    </location>
</feature>
<evidence type="ECO:0000256" key="2">
    <source>
        <dbReference type="SAM" id="Phobius"/>
    </source>
</evidence>
<proteinExistence type="predicted"/>
<evidence type="ECO:0000313" key="3">
    <source>
        <dbReference type="EMBL" id="QBG78719.1"/>
    </source>
</evidence>
<keyword evidence="2" id="KW-1133">Transmembrane helix</keyword>
<feature type="region of interest" description="Disordered" evidence="1">
    <location>
        <begin position="68"/>
        <end position="90"/>
    </location>
</feature>
<reference evidence="3 4" key="1">
    <citation type="submission" date="2019-01" db="EMBL/GenBank/DDBJ databases">
        <authorList>
            <person name="Yuan Y."/>
            <person name="Xu Y."/>
        </authorList>
    </citation>
    <scope>NUCLEOTIDE SEQUENCE [LARGE SCALE GENOMIC DNA]</scope>
</reference>
<organism evidence="3 4">
    <name type="scientific">Acinetobacter phage vB_AbaS_D0</name>
    <dbReference type="NCBI Taxonomy" id="2510492"/>
    <lineage>
        <taxon>Viruses</taxon>
        <taxon>Duplodnaviria</taxon>
        <taxon>Heunggongvirae</taxon>
        <taxon>Uroviricota</taxon>
        <taxon>Caudoviricetes</taxon>
        <taxon>Lokivirus</taxon>
        <taxon>Lokivirus IMEAB3</taxon>
    </lineage>
</organism>
<accession>A0A481S231</accession>
<dbReference type="Proteomes" id="UP000291908">
    <property type="component" value="Genome"/>
</dbReference>
<feature type="compositionally biased region" description="Basic and acidic residues" evidence="1">
    <location>
        <begin position="68"/>
        <end position="79"/>
    </location>
</feature>
<keyword evidence="2" id="KW-0812">Transmembrane</keyword>